<dbReference type="PIRSF" id="PIRSF000097">
    <property type="entry name" value="AKR"/>
    <property type="match status" value="1"/>
</dbReference>
<evidence type="ECO:0000256" key="4">
    <source>
        <dbReference type="PIRSR" id="PIRSR000097-1"/>
    </source>
</evidence>
<dbReference type="GO" id="GO:0016491">
    <property type="term" value="F:oxidoreductase activity"/>
    <property type="evidence" value="ECO:0007669"/>
    <property type="project" value="UniProtKB-KW"/>
</dbReference>
<evidence type="ECO:0000256" key="5">
    <source>
        <dbReference type="PIRSR" id="PIRSR000097-2"/>
    </source>
</evidence>
<dbReference type="EMBL" id="CAXLJL010000121">
    <property type="protein sequence ID" value="CAL5132172.1"/>
    <property type="molecule type" value="Genomic_DNA"/>
</dbReference>
<accession>A0AAV2T9P9</accession>
<dbReference type="PROSITE" id="PS00798">
    <property type="entry name" value="ALDOKETO_REDUCTASE_1"/>
    <property type="match status" value="1"/>
</dbReference>
<dbReference type="InterPro" id="IPR020471">
    <property type="entry name" value="AKR"/>
</dbReference>
<dbReference type="Gene3D" id="3.20.20.100">
    <property type="entry name" value="NADP-dependent oxidoreductase domain"/>
    <property type="match status" value="1"/>
</dbReference>
<reference evidence="8" key="1">
    <citation type="submission" date="2024-06" db="EMBL/GenBank/DDBJ databases">
        <authorList>
            <person name="Liu X."/>
            <person name="Lenzi L."/>
            <person name="Haldenby T S."/>
            <person name="Uol C."/>
        </authorList>
    </citation>
    <scope>NUCLEOTIDE SEQUENCE</scope>
</reference>
<protein>
    <recommendedName>
        <fullName evidence="7">NADP-dependent oxidoreductase domain-containing protein</fullName>
    </recommendedName>
</protein>
<dbReference type="InterPro" id="IPR023210">
    <property type="entry name" value="NADP_OxRdtase_dom"/>
</dbReference>
<dbReference type="PRINTS" id="PR00069">
    <property type="entry name" value="ALDKETRDTASE"/>
</dbReference>
<evidence type="ECO:0000256" key="6">
    <source>
        <dbReference type="PIRSR" id="PIRSR000097-3"/>
    </source>
</evidence>
<dbReference type="SUPFAM" id="SSF51430">
    <property type="entry name" value="NAD(P)-linked oxidoreductase"/>
    <property type="match status" value="1"/>
</dbReference>
<sequence length="314" mass="35543">MAYPNLHLEKLTMSNGLKIPTLGYGTYDIPPSAVKIALEAGYRHIDCAYFYGNEKEIGKYLEEGMRELGIDRKDIFITSKVWFTHLHPEMVRKSCEETLKNLRLDYLDLLLFHWPTAFKPSDSGFSIDGSATKYQVDLVPLKETWGAMEKLVDNGLVKSIGLSNFNKRQIDEILKNCTIKPAVLQIEMHANFPNSKLVEYAQSLGLIVTSYGPLGSPGIFPIKGNLIGQPWVKKIAENHGRTASQVLLRYLIQRGAVVIPKASSRERIIENTRIFDFALTAEEMDTMDKSGTNERLFKLPGAESHPEYPFHDEY</sequence>
<dbReference type="AlphaFoldDB" id="A0AAV2T9P9"/>
<dbReference type="FunFam" id="3.20.20.100:FF:000006">
    <property type="entry name" value="Aldo-keto reductase family 1 member A1"/>
    <property type="match status" value="1"/>
</dbReference>
<dbReference type="PROSITE" id="PS00062">
    <property type="entry name" value="ALDOKETO_REDUCTASE_2"/>
    <property type="match status" value="1"/>
</dbReference>
<organism evidence="8 9">
    <name type="scientific">Calicophoron daubneyi</name>
    <name type="common">Rumen fluke</name>
    <name type="synonym">Paramphistomum daubneyi</name>
    <dbReference type="NCBI Taxonomy" id="300641"/>
    <lineage>
        <taxon>Eukaryota</taxon>
        <taxon>Metazoa</taxon>
        <taxon>Spiralia</taxon>
        <taxon>Lophotrochozoa</taxon>
        <taxon>Platyhelminthes</taxon>
        <taxon>Trematoda</taxon>
        <taxon>Digenea</taxon>
        <taxon>Plagiorchiida</taxon>
        <taxon>Pronocephalata</taxon>
        <taxon>Paramphistomoidea</taxon>
        <taxon>Paramphistomidae</taxon>
        <taxon>Calicophoron</taxon>
    </lineage>
</organism>
<feature type="binding site" evidence="5">
    <location>
        <position position="113"/>
    </location>
    <ligand>
        <name>substrate</name>
    </ligand>
</feature>
<name>A0AAV2T9P9_CALDB</name>
<comment type="caution">
    <text evidence="8">The sequence shown here is derived from an EMBL/GenBank/DDBJ whole genome shotgun (WGS) entry which is preliminary data.</text>
</comment>
<evidence type="ECO:0000256" key="2">
    <source>
        <dbReference type="ARBA" id="ARBA00022857"/>
    </source>
</evidence>
<dbReference type="InterPro" id="IPR018170">
    <property type="entry name" value="Aldo/ket_reductase_CS"/>
</dbReference>
<dbReference type="PANTHER" id="PTHR11732">
    <property type="entry name" value="ALDO/KETO REDUCTASE"/>
    <property type="match status" value="1"/>
</dbReference>
<evidence type="ECO:0000256" key="3">
    <source>
        <dbReference type="ARBA" id="ARBA00023002"/>
    </source>
</evidence>
<evidence type="ECO:0000256" key="1">
    <source>
        <dbReference type="ARBA" id="ARBA00007905"/>
    </source>
</evidence>
<dbReference type="Pfam" id="PF00248">
    <property type="entry name" value="Aldo_ket_red"/>
    <property type="match status" value="1"/>
</dbReference>
<feature type="active site" description="Proton donor" evidence="4">
    <location>
        <position position="51"/>
    </location>
</feature>
<dbReference type="InterPro" id="IPR036812">
    <property type="entry name" value="NAD(P)_OxRdtase_dom_sf"/>
</dbReference>
<dbReference type="Proteomes" id="UP001497525">
    <property type="component" value="Unassembled WGS sequence"/>
</dbReference>
<evidence type="ECO:0000259" key="7">
    <source>
        <dbReference type="Pfam" id="PF00248"/>
    </source>
</evidence>
<keyword evidence="2" id="KW-0521">NADP</keyword>
<feature type="domain" description="NADP-dependent oxidoreductase" evidence="7">
    <location>
        <begin position="33"/>
        <end position="289"/>
    </location>
</feature>
<evidence type="ECO:0000313" key="9">
    <source>
        <dbReference type="Proteomes" id="UP001497525"/>
    </source>
</evidence>
<keyword evidence="3" id="KW-0560">Oxidoreductase</keyword>
<gene>
    <name evidence="8" type="ORF">CDAUBV1_LOCUS5021</name>
</gene>
<comment type="similarity">
    <text evidence="1">Belongs to the aldo/keto reductase family.</text>
</comment>
<feature type="site" description="Lowers pKa of active site Tyr" evidence="6">
    <location>
        <position position="80"/>
    </location>
</feature>
<proteinExistence type="inferred from homology"/>
<evidence type="ECO:0000313" key="8">
    <source>
        <dbReference type="EMBL" id="CAL5132172.1"/>
    </source>
</evidence>